<dbReference type="RefSeq" id="WP_062663351.1">
    <property type="nucleotide sequence ID" value="NZ_FIZX01000002.1"/>
</dbReference>
<name>A0A128F369_9GAMM</name>
<accession>A0A128F369</accession>
<keyword evidence="2" id="KW-1185">Reference proteome</keyword>
<dbReference type="STRING" id="1796497.GCE9029_02250"/>
<sequence>MYCLDFENQCAAVEYQHQENITGVIVSKLSLADHSYVILDTQGSSFDTSVSLNTWEIENLVSLKHFSFVKLPKTTKSLQSHLKEQSWEAFTQEAVSLFHQNSLDNFRHLIKRLKTKKVGETSLIDIENVSLSVADYHRFLFQLEMVADSLPETLSPLADRAMLASNIISNLQGGISILAGASVEQHLQFALLLNDLEYWR</sequence>
<dbReference type="AlphaFoldDB" id="A0A128F369"/>
<organism evidence="1 2">
    <name type="scientific">Grimontia celer</name>
    <dbReference type="NCBI Taxonomy" id="1796497"/>
    <lineage>
        <taxon>Bacteria</taxon>
        <taxon>Pseudomonadati</taxon>
        <taxon>Pseudomonadota</taxon>
        <taxon>Gammaproteobacteria</taxon>
        <taxon>Vibrionales</taxon>
        <taxon>Vibrionaceae</taxon>
        <taxon>Grimontia</taxon>
    </lineage>
</organism>
<evidence type="ECO:0000313" key="2">
    <source>
        <dbReference type="Proteomes" id="UP000071641"/>
    </source>
</evidence>
<dbReference type="EMBL" id="FIZX01000002">
    <property type="protein sequence ID" value="CZF80880.1"/>
    <property type="molecule type" value="Genomic_DNA"/>
</dbReference>
<proteinExistence type="predicted"/>
<dbReference type="Proteomes" id="UP000071641">
    <property type="component" value="Unassembled WGS sequence"/>
</dbReference>
<dbReference type="OrthoDB" id="5916989at2"/>
<protein>
    <submittedName>
        <fullName evidence="1">Uncharacterized protein</fullName>
    </submittedName>
</protein>
<reference evidence="2" key="1">
    <citation type="submission" date="2016-02" db="EMBL/GenBank/DDBJ databases">
        <authorList>
            <person name="Rodrigo-Torres Lidia"/>
            <person name="Arahal R.David."/>
        </authorList>
    </citation>
    <scope>NUCLEOTIDE SEQUENCE [LARGE SCALE GENOMIC DNA]</scope>
    <source>
        <strain evidence="2">CECT 9029</strain>
    </source>
</reference>
<gene>
    <name evidence="1" type="ORF">GCE9029_02250</name>
</gene>
<evidence type="ECO:0000313" key="1">
    <source>
        <dbReference type="EMBL" id="CZF80880.1"/>
    </source>
</evidence>